<proteinExistence type="predicted"/>
<dbReference type="PATRIC" id="fig|1197325.3.peg.318"/>
<dbReference type="Proteomes" id="UP000009005">
    <property type="component" value="Chromosome"/>
</dbReference>
<accession>I6Z684</accession>
<gene>
    <name evidence="1" type="ordered locus">WEN_01465</name>
</gene>
<reference evidence="1 2" key="1">
    <citation type="journal article" date="2012" name="J. Bacteriol.">
        <title>Complete genome sequence of Mycoplasma wenyonii strain Massachusetts.</title>
        <authorList>
            <person name="Dos Santos A.P."/>
            <person name="Guimaraes A.M."/>
            <person name="do Nascimento N.C."/>
            <person name="Sanmiguel P.J."/>
            <person name="Messick J.B."/>
        </authorList>
    </citation>
    <scope>NUCLEOTIDE SEQUENCE [LARGE SCALE GENOMIC DNA]</scope>
    <source>
        <strain evidence="1 2">Massachusetts</strain>
    </source>
</reference>
<dbReference type="AlphaFoldDB" id="I6Z684"/>
<dbReference type="EMBL" id="CP003703">
    <property type="protein sequence ID" value="AFN65088.1"/>
    <property type="molecule type" value="Genomic_DNA"/>
</dbReference>
<keyword evidence="2" id="KW-1185">Reference proteome</keyword>
<dbReference type="RefSeq" id="WP_014849798.1">
    <property type="nucleotide sequence ID" value="NC_018149.1"/>
</dbReference>
<dbReference type="HOGENOM" id="CLU_1784786_0_0_14"/>
<sequence length="144" mass="16407">MSFSVKKLVSLLTALVSTIAPVISTLINNYFSNSSDLKVSFYLNPMESNINSNPMRKKRETKDYTKVLQAKIEKELFGESRGKVRRKREVKDWSPYSLDLPPPTKQKQDAECKLVTTSTQKKMFKCTGPKEGPLSSMIFDFTTK</sequence>
<organism evidence="1 2">
    <name type="scientific">Mycoplasma wenyonii (strain Massachusetts)</name>
    <name type="common">Eperythrozoon wenyonii</name>
    <dbReference type="NCBI Taxonomy" id="1197325"/>
    <lineage>
        <taxon>Bacteria</taxon>
        <taxon>Bacillati</taxon>
        <taxon>Mycoplasmatota</taxon>
        <taxon>Mollicutes</taxon>
        <taxon>Mycoplasmataceae</taxon>
        <taxon>Mycoplasma</taxon>
    </lineage>
</organism>
<name>I6Z684_MYCWM</name>
<dbReference type="KEGG" id="mwe:WEN_01465"/>
<evidence type="ECO:0000313" key="2">
    <source>
        <dbReference type="Proteomes" id="UP000009005"/>
    </source>
</evidence>
<evidence type="ECO:0000313" key="1">
    <source>
        <dbReference type="EMBL" id="AFN65088.1"/>
    </source>
</evidence>
<protein>
    <submittedName>
        <fullName evidence="1">Uncharacterized protein</fullName>
    </submittedName>
</protein>